<dbReference type="EMBL" id="CP112998">
    <property type="protein sequence ID" value="WAC09431.1"/>
    <property type="molecule type" value="Genomic_DNA"/>
</dbReference>
<accession>A0A9E8N7H9</accession>
<gene>
    <name evidence="1" type="ORF">ON006_16905</name>
</gene>
<organism evidence="1 2">
    <name type="scientific">Dyadobacter pollutisoli</name>
    <dbReference type="NCBI Taxonomy" id="2910158"/>
    <lineage>
        <taxon>Bacteria</taxon>
        <taxon>Pseudomonadati</taxon>
        <taxon>Bacteroidota</taxon>
        <taxon>Cytophagia</taxon>
        <taxon>Cytophagales</taxon>
        <taxon>Spirosomataceae</taxon>
        <taxon>Dyadobacter</taxon>
    </lineage>
</organism>
<evidence type="ECO:0000313" key="2">
    <source>
        <dbReference type="Proteomes" id="UP001164653"/>
    </source>
</evidence>
<dbReference type="AlphaFoldDB" id="A0A9E8N7H9"/>
<protein>
    <submittedName>
        <fullName evidence="1">Uncharacterized protein</fullName>
    </submittedName>
</protein>
<sequence>MPKELNSSRRYDVVKINSLKYEFITDRQIAYEAYFSTSEGYFPDHPEFDHHILSFTFGPVGIGGEARLLSKDERFALSKQIDPRVRKTIQYLLADSLKNASIQGIIVIFDAHKGRDKCRHRLFDSWFKEALSIVEFGVSKYDSDLAGLGIGSIFVKDNWEHHQAVKTSFLSLSDSEK</sequence>
<keyword evidence="2" id="KW-1185">Reference proteome</keyword>
<dbReference type="KEGG" id="dpf:ON006_16905"/>
<name>A0A9E8N7H9_9BACT</name>
<dbReference type="RefSeq" id="WP_244820549.1">
    <property type="nucleotide sequence ID" value="NZ_CP112998.1"/>
</dbReference>
<reference evidence="1" key="1">
    <citation type="submission" date="2022-11" db="EMBL/GenBank/DDBJ databases">
        <title>Dyadobacter pollutisoli sp. nov., isolated from plastic dumped soil.</title>
        <authorList>
            <person name="Kim J.M."/>
            <person name="Kim K.R."/>
            <person name="Lee J.K."/>
            <person name="Hao L."/>
            <person name="Jeon C.O."/>
        </authorList>
    </citation>
    <scope>NUCLEOTIDE SEQUENCE</scope>
    <source>
        <strain evidence="1">U1</strain>
    </source>
</reference>
<proteinExistence type="predicted"/>
<dbReference type="Proteomes" id="UP001164653">
    <property type="component" value="Chromosome"/>
</dbReference>
<evidence type="ECO:0000313" key="1">
    <source>
        <dbReference type="EMBL" id="WAC09431.1"/>
    </source>
</evidence>